<dbReference type="EMBL" id="JAUJFL010000003">
    <property type="protein sequence ID" value="KAK2608338.1"/>
    <property type="molecule type" value="Genomic_DNA"/>
</dbReference>
<feature type="chain" id="PRO_5042254051" evidence="1">
    <location>
        <begin position="18"/>
        <end position="217"/>
    </location>
</feature>
<evidence type="ECO:0000256" key="1">
    <source>
        <dbReference type="SAM" id="SignalP"/>
    </source>
</evidence>
<sequence>MLFKTTISLLLATLAAAAPNKRQSEPIRVSLTNTILAVTEEFNASMDGTAVPVDSTFFFDLAVVECIELCVPEFHCTLHDKNFTPFISLPPWTTTIDPAQQVGLIICGFGLPDTKREVQSAAAEARATEPYAGAAVFSNNQTGWSTGFGYYLGQTVSLAERTGYYTGATVQDVTTPPGERWICEAFDVNGGSLGNFAASDRFIYSFVPGVVGSFVCQ</sequence>
<reference evidence="2" key="1">
    <citation type="submission" date="2023-06" db="EMBL/GenBank/DDBJ databases">
        <authorList>
            <person name="Noh H."/>
        </authorList>
    </citation>
    <scope>NUCLEOTIDE SEQUENCE</scope>
    <source>
        <strain evidence="2">DUCC20226</strain>
    </source>
</reference>
<protein>
    <submittedName>
        <fullName evidence="2">Uncharacterized protein</fullName>
    </submittedName>
</protein>
<organism evidence="2 3">
    <name type="scientific">Phomopsis amygdali</name>
    <name type="common">Fusicoccum amygdali</name>
    <dbReference type="NCBI Taxonomy" id="1214568"/>
    <lineage>
        <taxon>Eukaryota</taxon>
        <taxon>Fungi</taxon>
        <taxon>Dikarya</taxon>
        <taxon>Ascomycota</taxon>
        <taxon>Pezizomycotina</taxon>
        <taxon>Sordariomycetes</taxon>
        <taxon>Sordariomycetidae</taxon>
        <taxon>Diaporthales</taxon>
        <taxon>Diaporthaceae</taxon>
        <taxon>Diaporthe</taxon>
    </lineage>
</organism>
<keyword evidence="1" id="KW-0732">Signal</keyword>
<dbReference type="AlphaFoldDB" id="A0AAD9SJ69"/>
<dbReference type="Proteomes" id="UP001265746">
    <property type="component" value="Unassembled WGS sequence"/>
</dbReference>
<gene>
    <name evidence="2" type="ORF">N8I77_006956</name>
</gene>
<accession>A0AAD9SJ69</accession>
<comment type="caution">
    <text evidence="2">The sequence shown here is derived from an EMBL/GenBank/DDBJ whole genome shotgun (WGS) entry which is preliminary data.</text>
</comment>
<name>A0AAD9SJ69_PHOAM</name>
<evidence type="ECO:0000313" key="3">
    <source>
        <dbReference type="Proteomes" id="UP001265746"/>
    </source>
</evidence>
<feature type="signal peptide" evidence="1">
    <location>
        <begin position="1"/>
        <end position="17"/>
    </location>
</feature>
<keyword evidence="3" id="KW-1185">Reference proteome</keyword>
<proteinExistence type="predicted"/>
<evidence type="ECO:0000313" key="2">
    <source>
        <dbReference type="EMBL" id="KAK2608338.1"/>
    </source>
</evidence>